<protein>
    <submittedName>
        <fullName evidence="2">Uncharacterized protein</fullName>
    </submittedName>
</protein>
<name>A0A915K7J3_ROMCU</name>
<dbReference type="WBParaSite" id="nRc.2.0.1.t34154-RA">
    <property type="protein sequence ID" value="nRc.2.0.1.t34154-RA"/>
    <property type="gene ID" value="nRc.2.0.1.g34154"/>
</dbReference>
<sequence length="108" mass="12378">KKIPKPVVWSFIGVYSVNKVLEFNFKKSKSSENESFNFATVQFQIFDDNAFVSSNIHIQACIISCRMCPSKTQWSPGRLPGLANAESACKYEWRIVPKRWMQISDILA</sequence>
<accession>A0A915K7J3</accession>
<keyword evidence="1" id="KW-1185">Reference proteome</keyword>
<organism evidence="1 2">
    <name type="scientific">Romanomermis culicivorax</name>
    <name type="common">Nematode worm</name>
    <dbReference type="NCBI Taxonomy" id="13658"/>
    <lineage>
        <taxon>Eukaryota</taxon>
        <taxon>Metazoa</taxon>
        <taxon>Ecdysozoa</taxon>
        <taxon>Nematoda</taxon>
        <taxon>Enoplea</taxon>
        <taxon>Dorylaimia</taxon>
        <taxon>Mermithida</taxon>
        <taxon>Mermithoidea</taxon>
        <taxon>Mermithidae</taxon>
        <taxon>Romanomermis</taxon>
    </lineage>
</organism>
<evidence type="ECO:0000313" key="2">
    <source>
        <dbReference type="WBParaSite" id="nRc.2.0.1.t34154-RA"/>
    </source>
</evidence>
<reference evidence="2" key="1">
    <citation type="submission" date="2022-11" db="UniProtKB">
        <authorList>
            <consortium name="WormBaseParasite"/>
        </authorList>
    </citation>
    <scope>IDENTIFICATION</scope>
</reference>
<evidence type="ECO:0000313" key="1">
    <source>
        <dbReference type="Proteomes" id="UP000887565"/>
    </source>
</evidence>
<proteinExistence type="predicted"/>
<dbReference type="AlphaFoldDB" id="A0A915K7J3"/>
<dbReference type="Proteomes" id="UP000887565">
    <property type="component" value="Unplaced"/>
</dbReference>